<reference evidence="1 2" key="1">
    <citation type="journal article" date="2024" name="Commun. Biol.">
        <title>Comparative genomic analysis of thermophilic fungi reveals convergent evolutionary adaptations and gene losses.</title>
        <authorList>
            <person name="Steindorff A.S."/>
            <person name="Aguilar-Pontes M.V."/>
            <person name="Robinson A.J."/>
            <person name="Andreopoulos B."/>
            <person name="LaButti K."/>
            <person name="Kuo A."/>
            <person name="Mondo S."/>
            <person name="Riley R."/>
            <person name="Otillar R."/>
            <person name="Haridas S."/>
            <person name="Lipzen A."/>
            <person name="Grimwood J."/>
            <person name="Schmutz J."/>
            <person name="Clum A."/>
            <person name="Reid I.D."/>
            <person name="Moisan M.C."/>
            <person name="Butler G."/>
            <person name="Nguyen T.T.M."/>
            <person name="Dewar K."/>
            <person name="Conant G."/>
            <person name="Drula E."/>
            <person name="Henrissat B."/>
            <person name="Hansel C."/>
            <person name="Singer S."/>
            <person name="Hutchinson M.I."/>
            <person name="de Vries R.P."/>
            <person name="Natvig D.O."/>
            <person name="Powell A.J."/>
            <person name="Tsang A."/>
            <person name="Grigoriev I.V."/>
        </authorList>
    </citation>
    <scope>NUCLEOTIDE SEQUENCE [LARGE SCALE GENOMIC DNA]</scope>
    <source>
        <strain evidence="1 2">ATCC 24622</strain>
    </source>
</reference>
<keyword evidence="2" id="KW-1185">Reference proteome</keyword>
<organism evidence="1 2">
    <name type="scientific">Phialemonium thermophilum</name>
    <dbReference type="NCBI Taxonomy" id="223376"/>
    <lineage>
        <taxon>Eukaryota</taxon>
        <taxon>Fungi</taxon>
        <taxon>Dikarya</taxon>
        <taxon>Ascomycota</taxon>
        <taxon>Pezizomycotina</taxon>
        <taxon>Sordariomycetes</taxon>
        <taxon>Sordariomycetidae</taxon>
        <taxon>Cephalothecales</taxon>
        <taxon>Cephalothecaceae</taxon>
        <taxon>Phialemonium</taxon>
    </lineage>
</organism>
<evidence type="ECO:0000313" key="2">
    <source>
        <dbReference type="Proteomes" id="UP001586593"/>
    </source>
</evidence>
<name>A0ABR3XQX3_9PEZI</name>
<accession>A0ABR3XQX3</accession>
<comment type="caution">
    <text evidence="1">The sequence shown here is derived from an EMBL/GenBank/DDBJ whole genome shotgun (WGS) entry which is preliminary data.</text>
</comment>
<gene>
    <name evidence="1" type="ORF">VTK73DRAFT_7995</name>
</gene>
<proteinExistence type="predicted"/>
<evidence type="ECO:0000313" key="1">
    <source>
        <dbReference type="EMBL" id="KAL1878115.1"/>
    </source>
</evidence>
<protein>
    <submittedName>
        <fullName evidence="1">Uncharacterized protein</fullName>
    </submittedName>
</protein>
<sequence length="73" mass="8244">MRLDGQRRRRPVGRHGVSDLLVCVDQLPLSLTTFGRFLPIAHLQRTHRNDMSFCCGAGLRAMATTILLRVLLD</sequence>
<dbReference type="EMBL" id="JAZHXJ010000055">
    <property type="protein sequence ID" value="KAL1878115.1"/>
    <property type="molecule type" value="Genomic_DNA"/>
</dbReference>
<dbReference type="Proteomes" id="UP001586593">
    <property type="component" value="Unassembled WGS sequence"/>
</dbReference>